<feature type="transmembrane region" description="Helical" evidence="14">
    <location>
        <begin position="6"/>
        <end position="38"/>
    </location>
</feature>
<dbReference type="NCBIfam" id="NF009136">
    <property type="entry name" value="PRK12489.1"/>
    <property type="match status" value="1"/>
</dbReference>
<evidence type="ECO:0000256" key="13">
    <source>
        <dbReference type="PIRNR" id="PIRNR004539"/>
    </source>
</evidence>
<evidence type="ECO:0000256" key="5">
    <source>
        <dbReference type="ARBA" id="ARBA00022519"/>
    </source>
</evidence>
<evidence type="ECO:0000256" key="2">
    <source>
        <dbReference type="ARBA" id="ARBA00006413"/>
    </source>
</evidence>
<gene>
    <name evidence="15" type="primary">dcuA_1</name>
    <name evidence="15" type="ORF">EHSB41UT_02667</name>
</gene>
<feature type="transmembrane region" description="Helical" evidence="14">
    <location>
        <begin position="410"/>
        <end position="429"/>
    </location>
</feature>
<feature type="transmembrane region" description="Helical" evidence="14">
    <location>
        <begin position="164"/>
        <end position="187"/>
    </location>
</feature>
<dbReference type="PIRSF" id="PIRSF004539">
    <property type="entry name" value="C4-dicrbxl_trns"/>
    <property type="match status" value="1"/>
</dbReference>
<comment type="similarity">
    <text evidence="2 13">Belongs to the DcuA/DcuB transporter (TC 2.A.13.1) family.</text>
</comment>
<comment type="catalytic activity">
    <reaction evidence="10">
        <text>(S)-malate(in) + succinate(out) = (S)-malate(out) + succinate(in)</text>
        <dbReference type="Rhea" id="RHEA:29327"/>
        <dbReference type="ChEBI" id="CHEBI:15589"/>
        <dbReference type="ChEBI" id="CHEBI:30031"/>
    </reaction>
    <physiologicalReaction direction="right-to-left" evidence="10">
        <dbReference type="Rhea" id="RHEA:29329"/>
    </physiologicalReaction>
</comment>
<keyword evidence="16" id="KW-1185">Reference proteome</keyword>
<feature type="transmembrane region" description="Helical" evidence="14">
    <location>
        <begin position="297"/>
        <end position="316"/>
    </location>
</feature>
<dbReference type="GO" id="GO:0005886">
    <property type="term" value="C:plasma membrane"/>
    <property type="evidence" value="ECO:0007669"/>
    <property type="project" value="UniProtKB-SubCell"/>
</dbReference>
<dbReference type="InterPro" id="IPR004668">
    <property type="entry name" value="Anaer_Dcu_memb_transpt"/>
</dbReference>
<feature type="transmembrane region" description="Helical" evidence="14">
    <location>
        <begin position="226"/>
        <end position="243"/>
    </location>
</feature>
<feature type="transmembrane region" description="Helical" evidence="14">
    <location>
        <begin position="255"/>
        <end position="276"/>
    </location>
</feature>
<dbReference type="Proteomes" id="UP000196573">
    <property type="component" value="Unassembled WGS sequence"/>
</dbReference>
<evidence type="ECO:0000256" key="12">
    <source>
        <dbReference type="ARBA" id="ARBA00036117"/>
    </source>
</evidence>
<dbReference type="NCBIfam" id="TIGR00770">
    <property type="entry name" value="Dcu"/>
    <property type="match status" value="1"/>
</dbReference>
<dbReference type="AlphaFoldDB" id="A0A1X7AKU9"/>
<keyword evidence="7 14" id="KW-1133">Transmembrane helix</keyword>
<keyword evidence="5 13" id="KW-0997">Cell inner membrane</keyword>
<feature type="transmembrane region" description="Helical" evidence="14">
    <location>
        <begin position="50"/>
        <end position="68"/>
    </location>
</feature>
<organism evidence="15 16">
    <name type="scientific">Parendozoicomonas haliclonae</name>
    <dbReference type="NCBI Taxonomy" id="1960125"/>
    <lineage>
        <taxon>Bacteria</taxon>
        <taxon>Pseudomonadati</taxon>
        <taxon>Pseudomonadota</taxon>
        <taxon>Gammaproteobacteria</taxon>
        <taxon>Oceanospirillales</taxon>
        <taxon>Endozoicomonadaceae</taxon>
        <taxon>Parendozoicomonas</taxon>
    </lineage>
</organism>
<feature type="transmembrane region" description="Helical" evidence="14">
    <location>
        <begin position="358"/>
        <end position="381"/>
    </location>
</feature>
<protein>
    <recommendedName>
        <fullName evidence="13">C4-dicarboxylate transporter</fullName>
    </recommendedName>
</protein>
<evidence type="ECO:0000256" key="1">
    <source>
        <dbReference type="ARBA" id="ARBA00004429"/>
    </source>
</evidence>
<comment type="catalytic activity">
    <reaction evidence="11">
        <text>fumarate(in) + succinate(out) = fumarate(out) + succinate(in)</text>
        <dbReference type="Rhea" id="RHEA:29323"/>
        <dbReference type="ChEBI" id="CHEBI:29806"/>
        <dbReference type="ChEBI" id="CHEBI:30031"/>
    </reaction>
    <physiologicalReaction direction="right-to-left" evidence="11">
        <dbReference type="Rhea" id="RHEA:29325"/>
    </physiologicalReaction>
</comment>
<name>A0A1X7AKU9_9GAMM</name>
<comment type="subcellular location">
    <subcellularLocation>
        <location evidence="1 13">Cell inner membrane</location>
        <topology evidence="1 13">Multi-pass membrane protein</topology>
    </subcellularLocation>
</comment>
<feature type="transmembrane region" description="Helical" evidence="14">
    <location>
        <begin position="88"/>
        <end position="110"/>
    </location>
</feature>
<evidence type="ECO:0000256" key="8">
    <source>
        <dbReference type="ARBA" id="ARBA00023136"/>
    </source>
</evidence>
<evidence type="ECO:0000313" key="16">
    <source>
        <dbReference type="Proteomes" id="UP000196573"/>
    </source>
</evidence>
<evidence type="ECO:0000256" key="4">
    <source>
        <dbReference type="ARBA" id="ARBA00022475"/>
    </source>
</evidence>
<comment type="catalytic activity">
    <reaction evidence="12">
        <text>fumarate(in) + L-aspartate(out) = fumarate(out) + L-aspartate(in)</text>
        <dbReference type="Rhea" id="RHEA:72459"/>
        <dbReference type="ChEBI" id="CHEBI:29806"/>
        <dbReference type="ChEBI" id="CHEBI:29991"/>
    </reaction>
    <physiologicalReaction direction="left-to-right" evidence="12">
        <dbReference type="Rhea" id="RHEA:72460"/>
    </physiologicalReaction>
</comment>
<comment type="catalytic activity">
    <reaction evidence="9">
        <text>L-aspartate(in) + succinate(out) = L-aspartate(out) + succinate(in)</text>
        <dbReference type="Rhea" id="RHEA:29343"/>
        <dbReference type="ChEBI" id="CHEBI:29991"/>
        <dbReference type="ChEBI" id="CHEBI:30031"/>
    </reaction>
    <physiologicalReaction direction="right-to-left" evidence="9">
        <dbReference type="Rhea" id="RHEA:29345"/>
    </physiologicalReaction>
</comment>
<evidence type="ECO:0000256" key="3">
    <source>
        <dbReference type="ARBA" id="ARBA00022448"/>
    </source>
</evidence>
<keyword evidence="8 13" id="KW-0472">Membrane</keyword>
<reference evidence="15 16" key="1">
    <citation type="submission" date="2017-03" db="EMBL/GenBank/DDBJ databases">
        <authorList>
            <person name="Afonso C.L."/>
            <person name="Miller P.J."/>
            <person name="Scott M.A."/>
            <person name="Spackman E."/>
            <person name="Goraichik I."/>
            <person name="Dimitrov K.M."/>
            <person name="Suarez D.L."/>
            <person name="Swayne D.E."/>
        </authorList>
    </citation>
    <scope>NUCLEOTIDE SEQUENCE [LARGE SCALE GENOMIC DNA]</scope>
    <source>
        <strain evidence="15">SB41UT1</strain>
    </source>
</reference>
<feature type="transmembrane region" description="Helical" evidence="14">
    <location>
        <begin position="328"/>
        <end position="346"/>
    </location>
</feature>
<sequence length="433" mass="45596">MALVHLAIVLASIWLAAKVGSIAVGLAGGLGMIFMTLVLGVQPGSPPIDVMMIIMAVIAAASTMQAAGGTDYLIDISAKILKRNPRRITYVAPVIAWFMTFISGTGYTVFSILPVVSEVAKRSGVRPSRPLSMAVVASQLAISASPISAAMAALLASIEPLGVSFLQIMAICVPASFIGTMIAAFVADRMGVELDVDAMYQERLKKGQVTKRDLESFEIRKGAKSSVLLFLAATAMIVVYAALPELRPAYADGTSMSTTHIIVVLMLGFSCISLLLNKIDPAEIVNSSTFRSGMSGIICILGIVWLGTTLVSNYLPEIKETAAGIVEAHPWTLAFMLFAVCMMMFSQGATSALMVPTAVAIGIDPFVVLASFAAVTGLYVLPTYPTSLAAMEIDDTGTTRIGKHMFDHPFFLPGITGVVVGVGVGFLMVPMVS</sequence>
<dbReference type="PANTHER" id="PTHR36106:SF2">
    <property type="entry name" value="C4-DICARBOXYLATE TRANSPORTER DCUA"/>
    <property type="match status" value="1"/>
</dbReference>
<dbReference type="OrthoDB" id="9770910at2"/>
<evidence type="ECO:0000256" key="11">
    <source>
        <dbReference type="ARBA" id="ARBA00034287"/>
    </source>
</evidence>
<evidence type="ECO:0000256" key="7">
    <source>
        <dbReference type="ARBA" id="ARBA00022989"/>
    </source>
</evidence>
<evidence type="ECO:0000313" key="15">
    <source>
        <dbReference type="EMBL" id="SMA48247.1"/>
    </source>
</evidence>
<proteinExistence type="inferred from homology"/>
<dbReference type="NCBIfam" id="NF006927">
    <property type="entry name" value="PRK09412.1"/>
    <property type="match status" value="1"/>
</dbReference>
<dbReference type="RefSeq" id="WP_087110680.1">
    <property type="nucleotide sequence ID" value="NZ_CBCSCN010000006.1"/>
</dbReference>
<keyword evidence="4 13" id="KW-1003">Cell membrane</keyword>
<evidence type="ECO:0000256" key="9">
    <source>
        <dbReference type="ARBA" id="ARBA00034237"/>
    </source>
</evidence>
<evidence type="ECO:0000256" key="6">
    <source>
        <dbReference type="ARBA" id="ARBA00022692"/>
    </source>
</evidence>
<keyword evidence="6 14" id="KW-0812">Transmembrane</keyword>
<keyword evidence="3 13" id="KW-0813">Transport</keyword>
<comment type="function">
    <text evidence="13">Responsible for the transport of C4-dicarboxylates.</text>
</comment>
<dbReference type="EMBL" id="FWPT01000006">
    <property type="protein sequence ID" value="SMA48247.1"/>
    <property type="molecule type" value="Genomic_DNA"/>
</dbReference>
<accession>A0A1X7AKU9</accession>
<dbReference type="PANTHER" id="PTHR36106">
    <property type="entry name" value="ANAEROBIC C4-DICARBOXYLATE TRANSPORTER DCUB"/>
    <property type="match status" value="1"/>
</dbReference>
<evidence type="ECO:0000256" key="14">
    <source>
        <dbReference type="SAM" id="Phobius"/>
    </source>
</evidence>
<dbReference type="Pfam" id="PF03605">
    <property type="entry name" value="DcuA_DcuB"/>
    <property type="match status" value="1"/>
</dbReference>
<dbReference type="GO" id="GO:0015556">
    <property type="term" value="F:C4-dicarboxylate transmembrane transporter activity"/>
    <property type="evidence" value="ECO:0007669"/>
    <property type="project" value="InterPro"/>
</dbReference>
<evidence type="ECO:0000256" key="10">
    <source>
        <dbReference type="ARBA" id="ARBA00034284"/>
    </source>
</evidence>